<gene>
    <name evidence="4" type="ORF">SPOG_03415</name>
</gene>
<dbReference type="GO" id="GO:0005721">
    <property type="term" value="C:pericentric heterochromatin"/>
    <property type="evidence" value="ECO:0007669"/>
    <property type="project" value="EnsemblFungi"/>
</dbReference>
<dbReference type="GO" id="GO:0031934">
    <property type="term" value="C:mating-type region heterochromatin"/>
    <property type="evidence" value="ECO:0007669"/>
    <property type="project" value="EnsemblFungi"/>
</dbReference>
<dbReference type="GeneID" id="25037732"/>
<sequence length="647" mass="75085">MPATSTSRKSVDKRETHMLQHVTITNEYGELSDLEDVMEHGPFTLTGLLVMSKREHGGSNEDSTVLGHSIKISPIWTFSLRDEFKEETTKLWIITSNRRYIILSSSEEYQPYYEQILEKNRLFFVLKNKFKQDMVRGHLQDYDSYISTVSERMNLASEYHAILLIQKHLRFLLLQMTSATSLHIWAESPFLQRIRSSYEHVIFEINANIQKVRSRRKNTKRPSATKIENQDTYQLKDQRPSLAFQPVQPFRVSPLKIQQQHYCLTQTFPIHIPHNDSWLPGLRIVDPNFDAITLWKRIQASQENSNFHSISLEEASRVVAEESQSTYLEAKTKITGHGEALLQIMYFTPSWRGSALFNDLKHAVGYQTTIYQARVQFRTRCQQLLQRLDSPFVKPEKENTDIDLFSSKLEPSKVALPLYFTLLKQISCSLPGADYTYAQYVHHLSTQAAVQQEKVGDLLISILPEFLQLFSREIGYWPVFSIYSYLYECLKKSYPKVRSNIPNFWNEIWLNKKNTFAHLVKGSPTTTSVPVPSTSIPFNPRETTPKSTKLRVLQYSDVEAEKQRRYVLYKVQKVYPVQLESDIQSGIWTCPVKHCLYFSINDNPLKPNPNIYEHIIGHMKSTPMLEGLPAKNSALIEDIEMVSHEML</sequence>
<dbReference type="Proteomes" id="UP000015464">
    <property type="component" value="Unassembled WGS sequence"/>
</dbReference>
<keyword evidence="2" id="KW-0539">Nucleus</keyword>
<evidence type="ECO:0000256" key="1">
    <source>
        <dbReference type="ARBA" id="ARBA00004123"/>
    </source>
</evidence>
<dbReference type="GO" id="GO:1990342">
    <property type="term" value="C:heterochromatin island"/>
    <property type="evidence" value="ECO:0007669"/>
    <property type="project" value="EnsemblFungi"/>
</dbReference>
<dbReference type="OMA" id="HIWAESP"/>
<dbReference type="RefSeq" id="XP_013025284.1">
    <property type="nucleotide sequence ID" value="XM_013169830.1"/>
</dbReference>
<dbReference type="InterPro" id="IPR022702">
    <property type="entry name" value="Cytosine_MeTrfase1_RFD"/>
</dbReference>
<name>S9X856_SCHCR</name>
<dbReference type="Pfam" id="PF12047">
    <property type="entry name" value="DNMT1-RFD"/>
    <property type="match status" value="1"/>
</dbReference>
<dbReference type="GO" id="GO:0140727">
    <property type="term" value="P:siRNA-mediated pericentric heterochromatin formation"/>
    <property type="evidence" value="ECO:0007669"/>
    <property type="project" value="EnsemblFungi"/>
</dbReference>
<dbReference type="GO" id="GO:0033553">
    <property type="term" value="C:rDNA heterochromatin"/>
    <property type="evidence" value="ECO:0007669"/>
    <property type="project" value="EnsemblFungi"/>
</dbReference>
<dbReference type="GO" id="GO:0031509">
    <property type="term" value="P:subtelomeric heterochromatin formation"/>
    <property type="evidence" value="ECO:0007669"/>
    <property type="project" value="EnsemblFungi"/>
</dbReference>
<dbReference type="GO" id="GO:0030466">
    <property type="term" value="P:silent mating-type cassette heterochromatin formation"/>
    <property type="evidence" value="ECO:0007669"/>
    <property type="project" value="EnsemblFungi"/>
</dbReference>
<dbReference type="OrthoDB" id="5382953at2759"/>
<dbReference type="GO" id="GO:0034080">
    <property type="term" value="P:CENP-A containing chromatin assembly"/>
    <property type="evidence" value="ECO:0007669"/>
    <property type="project" value="EnsemblFungi"/>
</dbReference>
<feature type="domain" description="RFTS" evidence="3">
    <location>
        <begin position="12"/>
        <end position="151"/>
    </location>
</feature>
<evidence type="ECO:0000259" key="3">
    <source>
        <dbReference type="Pfam" id="PF12047"/>
    </source>
</evidence>
<dbReference type="STRING" id="653667.S9X856"/>
<protein>
    <submittedName>
        <fullName evidence="4">Rik1-associated factor Raf2</fullName>
    </submittedName>
</protein>
<organism evidence="4 5">
    <name type="scientific">Schizosaccharomyces cryophilus (strain OY26 / ATCC MYA-4695 / CBS 11777 / NBRC 106824 / NRRL Y48691)</name>
    <name type="common">Fission yeast</name>
    <dbReference type="NCBI Taxonomy" id="653667"/>
    <lineage>
        <taxon>Eukaryota</taxon>
        <taxon>Fungi</taxon>
        <taxon>Dikarya</taxon>
        <taxon>Ascomycota</taxon>
        <taxon>Taphrinomycotina</taxon>
        <taxon>Schizosaccharomycetes</taxon>
        <taxon>Schizosaccharomycetales</taxon>
        <taxon>Schizosaccharomycetaceae</taxon>
        <taxon>Schizosaccharomyces</taxon>
    </lineage>
</organism>
<keyword evidence="5" id="KW-1185">Reference proteome</keyword>
<evidence type="ECO:0000313" key="4">
    <source>
        <dbReference type="EMBL" id="EPY49946.1"/>
    </source>
</evidence>
<dbReference type="eggNOG" id="ENOG502SK9A">
    <property type="taxonomic scope" value="Eukaryota"/>
</dbReference>
<proteinExistence type="predicted"/>
<dbReference type="HOGENOM" id="CLU_430309_0_0_1"/>
<evidence type="ECO:0000256" key="2">
    <source>
        <dbReference type="ARBA" id="ARBA00023242"/>
    </source>
</evidence>
<reference evidence="4 5" key="1">
    <citation type="journal article" date="2011" name="Science">
        <title>Comparative functional genomics of the fission yeasts.</title>
        <authorList>
            <person name="Rhind N."/>
            <person name="Chen Z."/>
            <person name="Yassour M."/>
            <person name="Thompson D.A."/>
            <person name="Haas B.J."/>
            <person name="Habib N."/>
            <person name="Wapinski I."/>
            <person name="Roy S."/>
            <person name="Lin M.F."/>
            <person name="Heiman D.I."/>
            <person name="Young S.K."/>
            <person name="Furuya K."/>
            <person name="Guo Y."/>
            <person name="Pidoux A."/>
            <person name="Chen H.M."/>
            <person name="Robbertse B."/>
            <person name="Goldberg J.M."/>
            <person name="Aoki K."/>
            <person name="Bayne E.H."/>
            <person name="Berlin A.M."/>
            <person name="Desjardins C.A."/>
            <person name="Dobbs E."/>
            <person name="Dukaj L."/>
            <person name="Fan L."/>
            <person name="FitzGerald M.G."/>
            <person name="French C."/>
            <person name="Gujja S."/>
            <person name="Hansen K."/>
            <person name="Keifenheim D."/>
            <person name="Levin J.Z."/>
            <person name="Mosher R.A."/>
            <person name="Mueller C.A."/>
            <person name="Pfiffner J."/>
            <person name="Priest M."/>
            <person name="Russ C."/>
            <person name="Smialowska A."/>
            <person name="Swoboda P."/>
            <person name="Sykes S.M."/>
            <person name="Vaughn M."/>
            <person name="Vengrova S."/>
            <person name="Yoder R."/>
            <person name="Zeng Q."/>
            <person name="Allshire R."/>
            <person name="Baulcombe D."/>
            <person name="Birren B.W."/>
            <person name="Brown W."/>
            <person name="Ekwall K."/>
            <person name="Kellis M."/>
            <person name="Leatherwood J."/>
            <person name="Levin H."/>
            <person name="Margalit H."/>
            <person name="Martienssen R."/>
            <person name="Nieduszynski C.A."/>
            <person name="Spatafora J.W."/>
            <person name="Friedman N."/>
            <person name="Dalgaard J.Z."/>
            <person name="Baumann P."/>
            <person name="Niki H."/>
            <person name="Regev A."/>
            <person name="Nusbaum C."/>
        </authorList>
    </citation>
    <scope>NUCLEOTIDE SEQUENCE [LARGE SCALE GENOMIC DNA]</scope>
    <source>
        <strain evidence="5">OY26 / ATCC MYA-4695 / CBS 11777 / NBRC 106824 / NRRL Y48691</strain>
    </source>
</reference>
<dbReference type="GO" id="GO:0140720">
    <property type="term" value="C:subtelomeric heterochromatin"/>
    <property type="evidence" value="ECO:0007669"/>
    <property type="project" value="EnsemblFungi"/>
</dbReference>
<comment type="subcellular location">
    <subcellularLocation>
        <location evidence="1">Nucleus</location>
    </subcellularLocation>
</comment>
<accession>S9X856</accession>
<dbReference type="GO" id="GO:0043494">
    <property type="term" value="C:CLRC complex"/>
    <property type="evidence" value="ECO:0007669"/>
    <property type="project" value="EnsemblFungi"/>
</dbReference>
<dbReference type="EMBL" id="KE546994">
    <property type="protein sequence ID" value="EPY49946.1"/>
    <property type="molecule type" value="Genomic_DNA"/>
</dbReference>
<dbReference type="GO" id="GO:0005737">
    <property type="term" value="C:cytoplasm"/>
    <property type="evidence" value="ECO:0007669"/>
    <property type="project" value="EnsemblFungi"/>
</dbReference>
<dbReference type="AlphaFoldDB" id="S9X856"/>
<evidence type="ECO:0000313" key="5">
    <source>
        <dbReference type="Proteomes" id="UP000015464"/>
    </source>
</evidence>